<evidence type="ECO:0000313" key="15">
    <source>
        <dbReference type="Proteomes" id="UP001347796"/>
    </source>
</evidence>
<dbReference type="SUPFAM" id="SSF49303">
    <property type="entry name" value="beta-Galactosidase/glucuronidase domain"/>
    <property type="match status" value="2"/>
</dbReference>
<dbReference type="FunFam" id="2.60.40.10:FF:000650">
    <property type="entry name" value="Mannosidase beta"/>
    <property type="match status" value="1"/>
</dbReference>
<comment type="similarity">
    <text evidence="3">Belongs to the glycosyl hydrolase 2 family.</text>
</comment>
<dbReference type="InterPro" id="IPR036156">
    <property type="entry name" value="Beta-gal/glucu_dom_sf"/>
</dbReference>
<dbReference type="GO" id="GO:0006516">
    <property type="term" value="P:glycoprotein catabolic process"/>
    <property type="evidence" value="ECO:0007669"/>
    <property type="project" value="TreeGrafter"/>
</dbReference>
<evidence type="ECO:0000256" key="7">
    <source>
        <dbReference type="ARBA" id="ARBA00023180"/>
    </source>
</evidence>
<evidence type="ECO:0000256" key="9">
    <source>
        <dbReference type="ARBA" id="ARBA00023295"/>
    </source>
</evidence>
<dbReference type="EMBL" id="JAZGQO010000007">
    <property type="protein sequence ID" value="KAK6181474.1"/>
    <property type="molecule type" value="Genomic_DNA"/>
</dbReference>
<dbReference type="Proteomes" id="UP001347796">
    <property type="component" value="Unassembled WGS sequence"/>
</dbReference>
<evidence type="ECO:0000313" key="14">
    <source>
        <dbReference type="EMBL" id="KAK6181474.1"/>
    </source>
</evidence>
<dbReference type="InterPro" id="IPR013783">
    <property type="entry name" value="Ig-like_fold"/>
</dbReference>
<keyword evidence="15" id="KW-1185">Reference proteome</keyword>
<dbReference type="Pfam" id="PF22666">
    <property type="entry name" value="Glyco_hydro_2_N2"/>
    <property type="match status" value="1"/>
</dbReference>
<dbReference type="Gene3D" id="2.60.120.260">
    <property type="entry name" value="Galactose-binding domain-like"/>
    <property type="match status" value="1"/>
</dbReference>
<keyword evidence="8" id="KW-0458">Lysosome</keyword>
<evidence type="ECO:0000256" key="1">
    <source>
        <dbReference type="ARBA" id="ARBA00000829"/>
    </source>
</evidence>
<evidence type="ECO:0000259" key="13">
    <source>
        <dbReference type="Pfam" id="PF22666"/>
    </source>
</evidence>
<gene>
    <name evidence="14" type="ORF">SNE40_009317</name>
</gene>
<dbReference type="Gene3D" id="2.60.40.10">
    <property type="entry name" value="Immunoglobulins"/>
    <property type="match status" value="2"/>
</dbReference>
<sequence>MAVHWCAILVLTVHVYVARCTPVIDLNGPWEVLNIKRGYRIPATVPGSVYTALIESNIIGDPYYRNNDVNYKWIGREDWTYTRTFEVTADILSKASVILVAEGLDTFATIIINGQTNWTTNNMFIRYVYDIKDFLKVGSNNITIEFKSAVLMADALAQNSSYDIPPDCPNPAQHGECHRNFIRKEQCSFSWDWGPSFPGQGIWKNISIDAFNTGVIRELTATPLLVNNTWAIDIQLYLDVNNMNTTGRLKTSLQLAGITSSKSVSRTISVSTVQSKFLYRFAVPKEVPIHLWWPNGYGEQALYNLNVQFTSGDEMAQKTVRLGFRTIELVQEPVSGNSSQGLTFYYRVNNVPIFFKGTNWIPADSFQERITKTRLKSILDSAAEVHINSMRVWGGGVYESEDFYDITDELGILIWQDLMFSDALYPTTLSFLNTASREVSEQVRRLKRHPSIALWSGNNENEGIVSGKKDARLRQDYVRLYIDLIMPIVTNEDKTRPFVPSSPSNGPESKKEGWIANNTRSEYYGDVHYYNYYADLWDWKTFPITRFTSEYGSEAWCNYETIEPVFNESDLDYYSAMSNHRQHHSIGNQQMINQTKMHITLPNSNDPKQQFKNLIYVIQIHQAMAIRTETEHYRRYTNQLTDDGRGLTMGALYWQLNDIWQGPTWASIDFDVKWKMLHYYAKKFFNPNLISPYLEDNNLNIYMVIDEIPVYQYRSYAGNRQIQFRPLKTAKNLGNTKYEHRNKIKQLEKSVNASSGQVIMEIYNWKNMSPLKTWTIPFNLNLTSELIFQRNIADILSEAGCSDKKDCFFYFYLNSKINPTSTSWLPLTYFTDTQGVIPKANIQISNVVALSSTQFTVTLMTDNIAPFVWINAYRLSGRFSDNGFIMKDHLVQLTFKSREPVSIDTFKKSLSVQSLMDIYSN</sequence>
<dbReference type="InterPro" id="IPR050887">
    <property type="entry name" value="Beta-mannosidase_GH2"/>
</dbReference>
<comment type="caution">
    <text evidence="14">The sequence shown here is derived from an EMBL/GenBank/DDBJ whole genome shotgun (WGS) entry which is preliminary data.</text>
</comment>
<evidence type="ECO:0000256" key="11">
    <source>
        <dbReference type="SAM" id="SignalP"/>
    </source>
</evidence>
<dbReference type="InterPro" id="IPR008979">
    <property type="entry name" value="Galactose-bd-like_sf"/>
</dbReference>
<dbReference type="Pfam" id="PF17753">
    <property type="entry name" value="Ig_mannosidase"/>
    <property type="match status" value="1"/>
</dbReference>
<organism evidence="14 15">
    <name type="scientific">Patella caerulea</name>
    <name type="common">Rayed Mediterranean limpet</name>
    <dbReference type="NCBI Taxonomy" id="87958"/>
    <lineage>
        <taxon>Eukaryota</taxon>
        <taxon>Metazoa</taxon>
        <taxon>Spiralia</taxon>
        <taxon>Lophotrochozoa</taxon>
        <taxon>Mollusca</taxon>
        <taxon>Gastropoda</taxon>
        <taxon>Patellogastropoda</taxon>
        <taxon>Patelloidea</taxon>
        <taxon>Patellidae</taxon>
        <taxon>Patella</taxon>
    </lineage>
</organism>
<feature type="domain" description="Beta-mannosidase-like galactose-binding" evidence="13">
    <location>
        <begin position="30"/>
        <end position="204"/>
    </location>
</feature>
<comment type="subcellular location">
    <subcellularLocation>
        <location evidence="2">Lysosome</location>
    </subcellularLocation>
</comment>
<dbReference type="SUPFAM" id="SSF51445">
    <property type="entry name" value="(Trans)glycosidases"/>
    <property type="match status" value="1"/>
</dbReference>
<protein>
    <recommendedName>
        <fullName evidence="4">beta-mannosidase</fullName>
        <ecNumber evidence="4">3.2.1.25</ecNumber>
    </recommendedName>
    <alternativeName>
        <fullName evidence="10">Mannanase</fullName>
    </alternativeName>
</protein>
<proteinExistence type="inferred from homology"/>
<dbReference type="FunFam" id="2.60.120.260:FF:000060">
    <property type="entry name" value="Probable beta-mannosidase"/>
    <property type="match status" value="1"/>
</dbReference>
<dbReference type="SUPFAM" id="SSF49785">
    <property type="entry name" value="Galactose-binding domain-like"/>
    <property type="match status" value="1"/>
</dbReference>
<dbReference type="GO" id="GO:0005764">
    <property type="term" value="C:lysosome"/>
    <property type="evidence" value="ECO:0007669"/>
    <property type="project" value="UniProtKB-SubCell"/>
</dbReference>
<dbReference type="PANTHER" id="PTHR43730:SF1">
    <property type="entry name" value="BETA-MANNOSIDASE"/>
    <property type="match status" value="1"/>
</dbReference>
<evidence type="ECO:0000256" key="2">
    <source>
        <dbReference type="ARBA" id="ARBA00004371"/>
    </source>
</evidence>
<keyword evidence="9" id="KW-0326">Glycosidase</keyword>
<evidence type="ECO:0000256" key="8">
    <source>
        <dbReference type="ARBA" id="ARBA00023228"/>
    </source>
</evidence>
<evidence type="ECO:0000256" key="4">
    <source>
        <dbReference type="ARBA" id="ARBA00012754"/>
    </source>
</evidence>
<dbReference type="InterPro" id="IPR054593">
    <property type="entry name" value="Beta-mannosidase-like_N2"/>
</dbReference>
<evidence type="ECO:0000256" key="6">
    <source>
        <dbReference type="ARBA" id="ARBA00022801"/>
    </source>
</evidence>
<evidence type="ECO:0000256" key="3">
    <source>
        <dbReference type="ARBA" id="ARBA00007401"/>
    </source>
</evidence>
<dbReference type="InterPro" id="IPR041625">
    <property type="entry name" value="Beta-mannosidase_Ig"/>
</dbReference>
<evidence type="ECO:0000256" key="10">
    <source>
        <dbReference type="ARBA" id="ARBA00033445"/>
    </source>
</evidence>
<feature type="chain" id="PRO_5042991381" description="beta-mannosidase" evidence="11">
    <location>
        <begin position="21"/>
        <end position="921"/>
    </location>
</feature>
<dbReference type="EC" id="3.2.1.25" evidence="4"/>
<reference evidence="14 15" key="1">
    <citation type="submission" date="2024-01" db="EMBL/GenBank/DDBJ databases">
        <title>The genome of the rayed Mediterranean limpet Patella caerulea (Linnaeus, 1758).</title>
        <authorList>
            <person name="Anh-Thu Weber A."/>
            <person name="Halstead-Nussloch G."/>
        </authorList>
    </citation>
    <scope>NUCLEOTIDE SEQUENCE [LARGE SCALE GENOMIC DNA]</scope>
    <source>
        <strain evidence="14">AATW-2023a</strain>
        <tissue evidence="14">Whole specimen</tissue>
    </source>
</reference>
<keyword evidence="5 11" id="KW-0732">Signal</keyword>
<keyword evidence="7" id="KW-0325">Glycoprotein</keyword>
<dbReference type="PANTHER" id="PTHR43730">
    <property type="entry name" value="BETA-MANNOSIDASE"/>
    <property type="match status" value="1"/>
</dbReference>
<dbReference type="GO" id="GO:0004567">
    <property type="term" value="F:beta-mannosidase activity"/>
    <property type="evidence" value="ECO:0007669"/>
    <property type="project" value="UniProtKB-EC"/>
</dbReference>
<comment type="catalytic activity">
    <reaction evidence="1">
        <text>Hydrolysis of terminal, non-reducing beta-D-mannose residues in beta-D-mannosides.</text>
        <dbReference type="EC" id="3.2.1.25"/>
    </reaction>
</comment>
<evidence type="ECO:0000259" key="12">
    <source>
        <dbReference type="Pfam" id="PF17753"/>
    </source>
</evidence>
<feature type="signal peptide" evidence="11">
    <location>
        <begin position="1"/>
        <end position="20"/>
    </location>
</feature>
<dbReference type="AlphaFoldDB" id="A0AAN8JXB9"/>
<dbReference type="Gene3D" id="3.20.20.80">
    <property type="entry name" value="Glycosidases"/>
    <property type="match status" value="1"/>
</dbReference>
<dbReference type="FunFam" id="3.20.20.80:FF:000035">
    <property type="entry name" value="Mannosidase beta"/>
    <property type="match status" value="1"/>
</dbReference>
<dbReference type="InterPro" id="IPR017853">
    <property type="entry name" value="GH"/>
</dbReference>
<feature type="domain" description="Beta-mannosidase Ig-fold" evidence="12">
    <location>
        <begin position="841"/>
        <end position="918"/>
    </location>
</feature>
<keyword evidence="6" id="KW-0378">Hydrolase</keyword>
<evidence type="ECO:0000256" key="5">
    <source>
        <dbReference type="ARBA" id="ARBA00022729"/>
    </source>
</evidence>
<accession>A0AAN8JXB9</accession>
<name>A0AAN8JXB9_PATCE</name>